<sequence length="298" mass="32015">MFRLFLLSFAILHFSPTSVLSRPGNLPTVFSPVSVTPVEVLRSPVTRVETLNFAPVARYSTPSASAFAVASTSSSSLPVSRIESYSSGDSSNGEIRDLLRSLLSELRNGGGRPSATVTLSAPSSSYSTVGDSYAAPPRNTVTDPNSPTYPDSISIARKPEKVQVQQVVFQEQQQQSTPVVAVSSVSSPQVVREIVRTVYQPVYVPVQVSQPQQEVQYQSVNVVSAVPTTIKTGASAVAFSTVHEQPAYAIQQQQAVVPVVQQYQQVQEVQQVQQVALSSGYSSGGYQTVLEGGYKKKK</sequence>
<comment type="caution">
    <text evidence="3">The sequence shown here is derived from an EMBL/GenBank/DDBJ whole genome shotgun (WGS) entry which is preliminary data.</text>
</comment>
<feature type="chain" id="PRO_5046334908" evidence="2">
    <location>
        <begin position="22"/>
        <end position="298"/>
    </location>
</feature>
<feature type="signal peptide" evidence="2">
    <location>
        <begin position="1"/>
        <end position="21"/>
    </location>
</feature>
<keyword evidence="2" id="KW-0732">Signal</keyword>
<reference evidence="3 4" key="1">
    <citation type="submission" date="2024-08" db="EMBL/GenBank/DDBJ databases">
        <authorList>
            <person name="Cucini C."/>
            <person name="Frati F."/>
        </authorList>
    </citation>
    <scope>NUCLEOTIDE SEQUENCE [LARGE SCALE GENOMIC DNA]</scope>
</reference>
<dbReference type="EMBL" id="CAXLJM020000107">
    <property type="protein sequence ID" value="CAL8134952.1"/>
    <property type="molecule type" value="Genomic_DNA"/>
</dbReference>
<feature type="region of interest" description="Disordered" evidence="1">
    <location>
        <begin position="109"/>
        <end position="147"/>
    </location>
</feature>
<evidence type="ECO:0000313" key="3">
    <source>
        <dbReference type="EMBL" id="CAL8134952.1"/>
    </source>
</evidence>
<evidence type="ECO:0000256" key="1">
    <source>
        <dbReference type="SAM" id="MobiDB-lite"/>
    </source>
</evidence>
<gene>
    <name evidence="3" type="ORF">ODALV1_LOCUS25761</name>
</gene>
<protein>
    <submittedName>
        <fullName evidence="3">Uncharacterized protein</fullName>
    </submittedName>
</protein>
<dbReference type="Proteomes" id="UP001642540">
    <property type="component" value="Unassembled WGS sequence"/>
</dbReference>
<evidence type="ECO:0000256" key="2">
    <source>
        <dbReference type="SAM" id="SignalP"/>
    </source>
</evidence>
<feature type="compositionally biased region" description="Polar residues" evidence="1">
    <location>
        <begin position="115"/>
        <end position="130"/>
    </location>
</feature>
<keyword evidence="4" id="KW-1185">Reference proteome</keyword>
<name>A0ABP1RSW9_9HEXA</name>
<proteinExistence type="predicted"/>
<evidence type="ECO:0000313" key="4">
    <source>
        <dbReference type="Proteomes" id="UP001642540"/>
    </source>
</evidence>
<organism evidence="3 4">
    <name type="scientific">Orchesella dallaii</name>
    <dbReference type="NCBI Taxonomy" id="48710"/>
    <lineage>
        <taxon>Eukaryota</taxon>
        <taxon>Metazoa</taxon>
        <taxon>Ecdysozoa</taxon>
        <taxon>Arthropoda</taxon>
        <taxon>Hexapoda</taxon>
        <taxon>Collembola</taxon>
        <taxon>Entomobryomorpha</taxon>
        <taxon>Entomobryoidea</taxon>
        <taxon>Orchesellidae</taxon>
        <taxon>Orchesellinae</taxon>
        <taxon>Orchesella</taxon>
    </lineage>
</organism>
<accession>A0ABP1RSW9</accession>